<reference evidence="1 2" key="1">
    <citation type="submission" date="2024-03" db="EMBL/GenBank/DDBJ databases">
        <title>Human intestinal bacterial collection.</title>
        <authorList>
            <person name="Pauvert C."/>
            <person name="Hitch T.C.A."/>
            <person name="Clavel T."/>
        </authorList>
    </citation>
    <scope>NUCLEOTIDE SEQUENCE [LARGE SCALE GENOMIC DNA]</scope>
    <source>
        <strain evidence="1 2">CLA-AA-H281</strain>
    </source>
</reference>
<evidence type="ECO:0000313" key="2">
    <source>
        <dbReference type="Proteomes" id="UP001465119"/>
    </source>
</evidence>
<gene>
    <name evidence="1" type="ORF">WMO20_02455</name>
</gene>
<sequence>MKRLDAMYKCRLCGKEYVECSTGGEKGNQQFVMGIMYRAVSQKKPEEVMEPTLYECHFCGGGNYGVADFLGFKLNDKEDTE</sequence>
<protein>
    <submittedName>
        <fullName evidence="1">Uncharacterized protein</fullName>
    </submittedName>
</protein>
<organism evidence="1 2">
    <name type="scientific">Faecalibacterium intestinale</name>
    <dbReference type="NCBI Taxonomy" id="3133155"/>
    <lineage>
        <taxon>Bacteria</taxon>
        <taxon>Bacillati</taxon>
        <taxon>Bacillota</taxon>
        <taxon>Clostridia</taxon>
        <taxon>Eubacteriales</taxon>
        <taxon>Oscillospiraceae</taxon>
        <taxon>Faecalibacterium</taxon>
    </lineage>
</organism>
<dbReference type="RefSeq" id="WP_156060124.1">
    <property type="nucleotide sequence ID" value="NZ_JBBMEN010000002.1"/>
</dbReference>
<evidence type="ECO:0000313" key="1">
    <source>
        <dbReference type="EMBL" id="MEQ2384802.1"/>
    </source>
</evidence>
<keyword evidence="2" id="KW-1185">Reference proteome</keyword>
<name>A0ABV1C0W6_9FIRM</name>
<proteinExistence type="predicted"/>
<accession>A0ABV1C0W6</accession>
<dbReference type="Proteomes" id="UP001465119">
    <property type="component" value="Unassembled WGS sequence"/>
</dbReference>
<dbReference type="EMBL" id="JBBMEN010000002">
    <property type="protein sequence ID" value="MEQ2384802.1"/>
    <property type="molecule type" value="Genomic_DNA"/>
</dbReference>
<comment type="caution">
    <text evidence="1">The sequence shown here is derived from an EMBL/GenBank/DDBJ whole genome shotgun (WGS) entry which is preliminary data.</text>
</comment>